<dbReference type="AlphaFoldDB" id="A0A193LK69"/>
<evidence type="ECO:0000313" key="2">
    <source>
        <dbReference type="Proteomes" id="UP000092695"/>
    </source>
</evidence>
<proteinExistence type="predicted"/>
<keyword evidence="2" id="KW-1185">Reference proteome</keyword>
<dbReference type="EMBL" id="CP016268">
    <property type="protein sequence ID" value="ANO52836.1"/>
    <property type="molecule type" value="Genomic_DNA"/>
</dbReference>
<reference evidence="1 2" key="1">
    <citation type="submission" date="2016-06" db="EMBL/GenBank/DDBJ databases">
        <title>Complete genome sequence of a deep-branching marine Gamma Proteobacterium Woeseia oceani type strain XK5.</title>
        <authorList>
            <person name="Mu D."/>
            <person name="Du Z."/>
        </authorList>
    </citation>
    <scope>NUCLEOTIDE SEQUENCE [LARGE SCALE GENOMIC DNA]</scope>
    <source>
        <strain evidence="1 2">XK5</strain>
    </source>
</reference>
<accession>A0A193LK69</accession>
<protein>
    <submittedName>
        <fullName evidence="1">Uncharacterized protein</fullName>
    </submittedName>
</protein>
<dbReference type="KEGG" id="woc:BA177_18055"/>
<gene>
    <name evidence="1" type="ORF">BA177_18055</name>
</gene>
<dbReference type="Proteomes" id="UP000092695">
    <property type="component" value="Chromosome"/>
</dbReference>
<organism evidence="1 2">
    <name type="scientific">Woeseia oceani</name>
    <dbReference type="NCBI Taxonomy" id="1548547"/>
    <lineage>
        <taxon>Bacteria</taxon>
        <taxon>Pseudomonadati</taxon>
        <taxon>Pseudomonadota</taxon>
        <taxon>Gammaproteobacteria</taxon>
        <taxon>Woeseiales</taxon>
        <taxon>Woeseiaceae</taxon>
        <taxon>Woeseia</taxon>
    </lineage>
</organism>
<evidence type="ECO:0000313" key="1">
    <source>
        <dbReference type="EMBL" id="ANO52836.1"/>
    </source>
</evidence>
<name>A0A193LK69_9GAMM</name>
<sequence>MTKLEKILKHVRALNGDSERVTVATESGVEKMTSTQAFRYSELRELGRAETATTPLSDQAWYSFAEASDRLGCNTDALLQHYLVSKLHCYVPAAGLRGAWTQAVPATPKALALRLEDFAEITAFGSTNLDELLHPDDAAAVFKLQSRTYVDVSALRVPHPLPPAVAGSV</sequence>